<dbReference type="CDD" id="cd05325">
    <property type="entry name" value="carb_red_sniffer_like_SDR_c"/>
    <property type="match status" value="1"/>
</dbReference>
<accession>A0A3L8Q0F7</accession>
<dbReference type="InterPro" id="IPR052184">
    <property type="entry name" value="SDR_enzymes"/>
</dbReference>
<dbReference type="SUPFAM" id="SSF51735">
    <property type="entry name" value="NAD(P)-binding Rossmann-fold domains"/>
    <property type="match status" value="1"/>
</dbReference>
<dbReference type="Pfam" id="PF00106">
    <property type="entry name" value="adh_short"/>
    <property type="match status" value="1"/>
</dbReference>
<organism evidence="2 3">
    <name type="scientific">Parashewanella curva</name>
    <dbReference type="NCBI Taxonomy" id="2338552"/>
    <lineage>
        <taxon>Bacteria</taxon>
        <taxon>Pseudomonadati</taxon>
        <taxon>Pseudomonadota</taxon>
        <taxon>Gammaproteobacteria</taxon>
        <taxon>Alteromonadales</taxon>
        <taxon>Shewanellaceae</taxon>
        <taxon>Parashewanella</taxon>
    </lineage>
</organism>
<name>A0A3L8Q0F7_9GAMM</name>
<dbReference type="PANTHER" id="PTHR45458">
    <property type="entry name" value="SHORT-CHAIN DEHYDROGENASE/REDUCTASE SDR"/>
    <property type="match status" value="1"/>
</dbReference>
<dbReference type="RefSeq" id="WP_121837438.1">
    <property type="nucleotide sequence ID" value="NZ_ML014756.1"/>
</dbReference>
<protein>
    <submittedName>
        <fullName evidence="2">SDR family oxidoreductase</fullName>
    </submittedName>
</protein>
<dbReference type="Proteomes" id="UP000281474">
    <property type="component" value="Unassembled WGS sequence"/>
</dbReference>
<dbReference type="Gene3D" id="3.40.50.720">
    <property type="entry name" value="NAD(P)-binding Rossmann-like Domain"/>
    <property type="match status" value="1"/>
</dbReference>
<dbReference type="AlphaFoldDB" id="A0A3L8Q0F7"/>
<evidence type="ECO:0000256" key="1">
    <source>
        <dbReference type="RuleBase" id="RU000363"/>
    </source>
</evidence>
<dbReference type="GO" id="GO:0016616">
    <property type="term" value="F:oxidoreductase activity, acting on the CH-OH group of donors, NAD or NADP as acceptor"/>
    <property type="evidence" value="ECO:0007669"/>
    <property type="project" value="TreeGrafter"/>
</dbReference>
<comment type="caution">
    <text evidence="2">The sequence shown here is derived from an EMBL/GenBank/DDBJ whole genome shotgun (WGS) entry which is preliminary data.</text>
</comment>
<dbReference type="InterPro" id="IPR036291">
    <property type="entry name" value="NAD(P)-bd_dom_sf"/>
</dbReference>
<dbReference type="PRINTS" id="PR00080">
    <property type="entry name" value="SDRFAMILY"/>
</dbReference>
<gene>
    <name evidence="2" type="ORF">D5018_02660</name>
</gene>
<evidence type="ECO:0000313" key="2">
    <source>
        <dbReference type="EMBL" id="RLV61176.1"/>
    </source>
</evidence>
<comment type="similarity">
    <text evidence="1">Belongs to the short-chain dehydrogenases/reductases (SDR) family.</text>
</comment>
<proteinExistence type="inferred from homology"/>
<dbReference type="EMBL" id="QZEI01000005">
    <property type="protein sequence ID" value="RLV61176.1"/>
    <property type="molecule type" value="Genomic_DNA"/>
</dbReference>
<reference evidence="2 3" key="1">
    <citation type="submission" date="2018-09" db="EMBL/GenBank/DDBJ databases">
        <title>Phylogeny of the Shewanellaceae, and recommendation for two new genera, Pseudoshewanella and Parashewanella.</title>
        <authorList>
            <person name="Wang G."/>
        </authorList>
    </citation>
    <scope>NUCLEOTIDE SEQUENCE [LARGE SCALE GENOMIC DNA]</scope>
    <source>
        <strain evidence="2 3">C51</strain>
    </source>
</reference>
<dbReference type="PANTHER" id="PTHR45458:SF1">
    <property type="entry name" value="SHORT CHAIN DEHYDROGENASE"/>
    <property type="match status" value="1"/>
</dbReference>
<keyword evidence="3" id="KW-1185">Reference proteome</keyword>
<evidence type="ECO:0000313" key="3">
    <source>
        <dbReference type="Proteomes" id="UP000281474"/>
    </source>
</evidence>
<dbReference type="InterPro" id="IPR002347">
    <property type="entry name" value="SDR_fam"/>
</dbReference>
<sequence>MSKTLFITGANRGIGLALTRTYLSDGWQVIATCRNPENSTELTTLLDEFEKLDIFALDVTNYDDVAELSIELKGAEFDVLINNAGYYGPKGYGFGETDINEWRKVFEINTIAPLKLIESFYPQLKSARGLVVNMSSKMGSMGDNSSGGSYIYRSSKAALNAVTKSLSLDGLIDGVNAVALHPGWVQTDMGGPNALITPLESATGLKYVLDNFTKEQNGGFFDPKGNPIPW</sequence>
<dbReference type="PRINTS" id="PR00081">
    <property type="entry name" value="GDHRDH"/>
</dbReference>
<dbReference type="OrthoDB" id="5786478at2"/>